<evidence type="ECO:0000256" key="7">
    <source>
        <dbReference type="PIRSR" id="PIRSR601382-3"/>
    </source>
</evidence>
<organism evidence="10 11">
    <name type="scientific">Zalerion maritima</name>
    <dbReference type="NCBI Taxonomy" id="339359"/>
    <lineage>
        <taxon>Eukaryota</taxon>
        <taxon>Fungi</taxon>
        <taxon>Dikarya</taxon>
        <taxon>Ascomycota</taxon>
        <taxon>Pezizomycotina</taxon>
        <taxon>Sordariomycetes</taxon>
        <taxon>Lulworthiomycetidae</taxon>
        <taxon>Lulworthiales</taxon>
        <taxon>Lulworthiaceae</taxon>
        <taxon>Zalerion</taxon>
    </lineage>
</organism>
<keyword evidence="9" id="KW-1133">Transmembrane helix</keyword>
<evidence type="ECO:0000256" key="8">
    <source>
        <dbReference type="RuleBase" id="RU361193"/>
    </source>
</evidence>
<dbReference type="GO" id="GO:0005783">
    <property type="term" value="C:endoplasmic reticulum"/>
    <property type="evidence" value="ECO:0007669"/>
    <property type="project" value="TreeGrafter"/>
</dbReference>
<sequence length="570" mass="65179">MSVVMWAASKAGKQPIKRIRTLTMAVFCVLLYFFYAGSDSSWSSDSYNWARHRHFYPVDKSDMAHLPVWRPTPKIPRIQTKFATAAGHRDDTHWEICEMRRWEVKEAFEHAWKGYKKQAWGWDELMPVSGGHRNVFNGWGATLIDTLDTLWIMDMKDEFNEAVEHVAGLDFNNLTQPNINLFETNIRYLGGLLGAYDLSGEKILLRKATELGHMLYAAFDTSTRMPTLPFFNPDNARAGAQKPPFSVSSAGVGSLSMEFTRLAQLTGNMKFYDAIDRVKSFLFLSQETSKLPGMWPMSLQMGSIRQSGMSHFTIGAEADSLYEYLPKMYILLNGTDKQYETMWLRAAMTIEQNLLFKPMIPKPIDILFSGSLSIKGHLEPKMRSETGHLDCFAGGMFALGGRLFDIQRHVDVGTKLAQGCSWAYRQFPAGVMPEFLSFVPCESRDGPCKYNETLFEKAAKEIPEGIFSVRDPRYLLRPEAIESIFVAFRTTGKIGLQNVAWEMFTAIRDHTKTKYGNGQIKDVNDKESRLENIMEASEISLLMTSRHLLLWTKFTNIHHYQHRAFGYRKR</sequence>
<keyword evidence="11" id="KW-1185">Reference proteome</keyword>
<dbReference type="EC" id="3.2.1.-" evidence="8"/>
<dbReference type="EMBL" id="JAKWBI020000657">
    <property type="protein sequence ID" value="KAJ2893119.1"/>
    <property type="molecule type" value="Genomic_DNA"/>
</dbReference>
<dbReference type="InterPro" id="IPR050749">
    <property type="entry name" value="Glycosyl_Hydrolase_47"/>
</dbReference>
<evidence type="ECO:0000256" key="3">
    <source>
        <dbReference type="ARBA" id="ARBA00007658"/>
    </source>
</evidence>
<feature type="disulfide bond" evidence="7">
    <location>
        <begin position="391"/>
        <end position="420"/>
    </location>
</feature>
<dbReference type="PANTHER" id="PTHR11742">
    <property type="entry name" value="MANNOSYL-OLIGOSACCHARIDE ALPHA-1,2-MANNOSIDASE-RELATED"/>
    <property type="match status" value="1"/>
</dbReference>
<evidence type="ECO:0000313" key="10">
    <source>
        <dbReference type="EMBL" id="KAJ2893119.1"/>
    </source>
</evidence>
<dbReference type="GO" id="GO:0005975">
    <property type="term" value="P:carbohydrate metabolic process"/>
    <property type="evidence" value="ECO:0007669"/>
    <property type="project" value="InterPro"/>
</dbReference>
<accession>A0AAD5RGK3</accession>
<dbReference type="InterPro" id="IPR012341">
    <property type="entry name" value="6hp_glycosidase-like_sf"/>
</dbReference>
<dbReference type="GO" id="GO:0016020">
    <property type="term" value="C:membrane"/>
    <property type="evidence" value="ECO:0007669"/>
    <property type="project" value="InterPro"/>
</dbReference>
<evidence type="ECO:0000256" key="6">
    <source>
        <dbReference type="PIRSR" id="PIRSR601382-1"/>
    </source>
</evidence>
<dbReference type="Pfam" id="PF01532">
    <property type="entry name" value="Glyco_hydro_47"/>
    <property type="match status" value="1"/>
</dbReference>
<proteinExistence type="inferred from homology"/>
<name>A0AAD5RGK3_9PEZI</name>
<dbReference type="InterPro" id="IPR036026">
    <property type="entry name" value="Seven-hairpin_glycosidases"/>
</dbReference>
<dbReference type="GO" id="GO:0004571">
    <property type="term" value="F:mannosyl-oligosaccharide 1,2-alpha-mannosidase activity"/>
    <property type="evidence" value="ECO:0007669"/>
    <property type="project" value="InterPro"/>
</dbReference>
<dbReference type="PANTHER" id="PTHR11742:SF89">
    <property type="entry name" value="ALPHA-1,2-MANNOSIDASE"/>
    <property type="match status" value="1"/>
</dbReference>
<feature type="active site" evidence="6">
    <location>
        <position position="319"/>
    </location>
</feature>
<evidence type="ECO:0000256" key="9">
    <source>
        <dbReference type="SAM" id="Phobius"/>
    </source>
</evidence>
<comment type="similarity">
    <text evidence="3 8">Belongs to the glycosyl hydrolase 47 family.</text>
</comment>
<dbReference type="AlphaFoldDB" id="A0AAD5RGK3"/>
<keyword evidence="4 8" id="KW-0378">Hydrolase</keyword>
<keyword evidence="9" id="KW-0472">Membrane</keyword>
<feature type="active site" evidence="6">
    <location>
        <position position="479"/>
    </location>
</feature>
<evidence type="ECO:0000256" key="1">
    <source>
        <dbReference type="ARBA" id="ARBA00001913"/>
    </source>
</evidence>
<dbReference type="SUPFAM" id="SSF48225">
    <property type="entry name" value="Seven-hairpin glycosidases"/>
    <property type="match status" value="1"/>
</dbReference>
<keyword evidence="9" id="KW-0812">Transmembrane</keyword>
<feature type="transmembrane region" description="Helical" evidence="9">
    <location>
        <begin position="21"/>
        <end position="38"/>
    </location>
</feature>
<evidence type="ECO:0000256" key="2">
    <source>
        <dbReference type="ARBA" id="ARBA00004922"/>
    </source>
</evidence>
<keyword evidence="5 7" id="KW-1015">Disulfide bond</keyword>
<feature type="active site" description="Proton donor" evidence="6">
    <location>
        <position position="434"/>
    </location>
</feature>
<comment type="caution">
    <text evidence="10">The sequence shown here is derived from an EMBL/GenBank/DDBJ whole genome shotgun (WGS) entry which is preliminary data.</text>
</comment>
<dbReference type="Proteomes" id="UP001201980">
    <property type="component" value="Unassembled WGS sequence"/>
</dbReference>
<dbReference type="PRINTS" id="PR00747">
    <property type="entry name" value="GLYHDRLASE47"/>
</dbReference>
<evidence type="ECO:0000256" key="5">
    <source>
        <dbReference type="ARBA" id="ARBA00023157"/>
    </source>
</evidence>
<gene>
    <name evidence="10" type="ORF">MKZ38_009003</name>
</gene>
<keyword evidence="8" id="KW-0326">Glycosidase</keyword>
<dbReference type="GO" id="GO:0036503">
    <property type="term" value="P:ERAD pathway"/>
    <property type="evidence" value="ECO:0007669"/>
    <property type="project" value="UniProtKB-ARBA"/>
</dbReference>
<dbReference type="GO" id="GO:0005509">
    <property type="term" value="F:calcium ion binding"/>
    <property type="evidence" value="ECO:0007669"/>
    <property type="project" value="InterPro"/>
</dbReference>
<evidence type="ECO:0000256" key="4">
    <source>
        <dbReference type="ARBA" id="ARBA00022801"/>
    </source>
</evidence>
<protein>
    <recommendedName>
        <fullName evidence="8">alpha-1,2-Mannosidase</fullName>
        <ecNumber evidence="8">3.2.1.-</ecNumber>
    </recommendedName>
</protein>
<feature type="active site" description="Proton donor" evidence="6">
    <location>
        <position position="183"/>
    </location>
</feature>
<evidence type="ECO:0000313" key="11">
    <source>
        <dbReference type="Proteomes" id="UP001201980"/>
    </source>
</evidence>
<comment type="pathway">
    <text evidence="2">Protein modification; protein glycosylation.</text>
</comment>
<reference evidence="10" key="1">
    <citation type="submission" date="2022-07" db="EMBL/GenBank/DDBJ databases">
        <title>Draft genome sequence of Zalerion maritima ATCC 34329, a (micro)plastics degrading marine fungus.</title>
        <authorList>
            <person name="Paco A."/>
            <person name="Goncalves M.F.M."/>
            <person name="Rocha-Santos T.A.P."/>
            <person name="Alves A."/>
        </authorList>
    </citation>
    <scope>NUCLEOTIDE SEQUENCE</scope>
    <source>
        <strain evidence="10">ATCC 34329</strain>
    </source>
</reference>
<dbReference type="InterPro" id="IPR001382">
    <property type="entry name" value="Glyco_hydro_47"/>
</dbReference>
<comment type="cofactor">
    <cofactor evidence="1">
        <name>Ca(2+)</name>
        <dbReference type="ChEBI" id="CHEBI:29108"/>
    </cofactor>
</comment>
<dbReference type="Gene3D" id="1.50.10.10">
    <property type="match status" value="1"/>
</dbReference>